<dbReference type="Proteomes" id="UP001108280">
    <property type="component" value="Chromosome 4"/>
</dbReference>
<feature type="region of interest" description="Disordered" evidence="1">
    <location>
        <begin position="195"/>
        <end position="225"/>
    </location>
</feature>
<reference evidence="2" key="1">
    <citation type="journal article" date="2018" name="Biotechnol. Bioeng.">
        <title>A reference genome of the Chinese hamster based on a hybrid assembly strategy.</title>
        <authorList>
            <person name="Rupp O."/>
            <person name="MacDonald M.L."/>
            <person name="Li S."/>
            <person name="Dhiman H."/>
            <person name="Polson S."/>
            <person name="Griep S."/>
            <person name="Heffner K."/>
            <person name="Hernandez I."/>
            <person name="Brinkrolf K."/>
            <person name="Jadhav V."/>
            <person name="Samoudi M."/>
            <person name="Hao H."/>
            <person name="Kingham B."/>
            <person name="Goesmann A."/>
            <person name="Betenbaugh M.J."/>
            <person name="Lewis N.E."/>
            <person name="Borth N."/>
            <person name="Lee K.H."/>
        </authorList>
    </citation>
    <scope>NUCLEOTIDE SEQUENCE [LARGE SCALE GENOMIC DNA]</scope>
    <source>
        <strain evidence="2">17A/GY</strain>
    </source>
</reference>
<dbReference type="GO" id="GO:0050853">
    <property type="term" value="P:B cell receptor signaling pathway"/>
    <property type="evidence" value="ECO:0007669"/>
    <property type="project" value="TreeGrafter"/>
</dbReference>
<dbReference type="CTD" id="7462"/>
<protein>
    <submittedName>
        <fullName evidence="3 4">Linker for activation of T-cells family member 2 isoform X2</fullName>
    </submittedName>
</protein>
<evidence type="ECO:0000313" key="4">
    <source>
        <dbReference type="RefSeq" id="XP_027271944.1"/>
    </source>
</evidence>
<evidence type="ECO:0000313" key="2">
    <source>
        <dbReference type="Proteomes" id="UP001108280"/>
    </source>
</evidence>
<dbReference type="AlphaFoldDB" id="A0A9J7G2B6"/>
<feature type="region of interest" description="Disordered" evidence="1">
    <location>
        <begin position="1"/>
        <end position="36"/>
    </location>
</feature>
<dbReference type="GO" id="GO:0005886">
    <property type="term" value="C:plasma membrane"/>
    <property type="evidence" value="ECO:0007669"/>
    <property type="project" value="TreeGrafter"/>
</dbReference>
<name>A0A9J7G2B6_CRIGR</name>
<accession>A0A9J7G2B6</accession>
<dbReference type="RefSeq" id="XP_027271944.1">
    <property type="nucleotide sequence ID" value="XM_027416143.2"/>
</dbReference>
<dbReference type="Pfam" id="PF15703">
    <property type="entry name" value="LAT2"/>
    <property type="match status" value="1"/>
</dbReference>
<evidence type="ECO:0000256" key="1">
    <source>
        <dbReference type="SAM" id="MobiDB-lite"/>
    </source>
</evidence>
<sequence length="225" mass="24583">MPWGIAQAGPVPARRRKLLSPKVHPSLTQLAAPSPSQHECRVGATVAIVSPTAAAVGGHSLAVCPLLPPRQENEESFTVAQTYSLARPVWPGSLMDTASDKSSERKNKLLFSHLEDPESLRYQNFYKGSRHDAAYVDPIPTDYYNWGCSQKPPEDDDSNSYENVLICKPTAPDSGGEESEDYQNSVCIREWRESRRTVGAQVSPSGSPDEEPDYVNGDVAAAEKV</sequence>
<dbReference type="GeneID" id="100771985"/>
<dbReference type="GO" id="GO:0042113">
    <property type="term" value="P:B cell activation"/>
    <property type="evidence" value="ECO:0007669"/>
    <property type="project" value="InterPro"/>
</dbReference>
<dbReference type="PANTHER" id="PTHR15646">
    <property type="entry name" value="LINKER FOR ACTIVATION OF T-CELLS FAMILY MEMBER 2"/>
    <property type="match status" value="1"/>
</dbReference>
<organism evidence="2 4">
    <name type="scientific">Cricetulus griseus</name>
    <name type="common">Chinese hamster</name>
    <name type="synonym">Cricetulus barabensis griseus</name>
    <dbReference type="NCBI Taxonomy" id="10029"/>
    <lineage>
        <taxon>Eukaryota</taxon>
        <taxon>Metazoa</taxon>
        <taxon>Chordata</taxon>
        <taxon>Craniata</taxon>
        <taxon>Vertebrata</taxon>
        <taxon>Euteleostomi</taxon>
        <taxon>Mammalia</taxon>
        <taxon>Eutheria</taxon>
        <taxon>Euarchontoglires</taxon>
        <taxon>Glires</taxon>
        <taxon>Rodentia</taxon>
        <taxon>Myomorpha</taxon>
        <taxon>Muroidea</taxon>
        <taxon>Cricetidae</taxon>
        <taxon>Cricetinae</taxon>
        <taxon>Cricetulus</taxon>
    </lineage>
</organism>
<proteinExistence type="predicted"/>
<feature type="compositionally biased region" description="Polar residues" evidence="1">
    <location>
        <begin position="26"/>
        <end position="36"/>
    </location>
</feature>
<evidence type="ECO:0000313" key="3">
    <source>
        <dbReference type="RefSeq" id="XP_027271943.1"/>
    </source>
</evidence>
<dbReference type="RefSeq" id="XP_027271943.1">
    <property type="nucleotide sequence ID" value="XM_027416142.2"/>
</dbReference>
<reference evidence="3 4" key="3">
    <citation type="submission" date="2025-04" db="UniProtKB">
        <authorList>
            <consortium name="RefSeq"/>
        </authorList>
    </citation>
    <scope>IDENTIFICATION</scope>
    <source>
        <strain evidence="3 4">17A/GY</strain>
        <tissue evidence="3 4">Liver</tissue>
    </source>
</reference>
<dbReference type="GO" id="GO:0019722">
    <property type="term" value="P:calcium-mediated signaling"/>
    <property type="evidence" value="ECO:0007669"/>
    <property type="project" value="TreeGrafter"/>
</dbReference>
<keyword evidence="2" id="KW-1185">Reference proteome</keyword>
<dbReference type="PANTHER" id="PTHR15646:SF5">
    <property type="entry name" value="LINKER FOR ACTIVATION OF T-CELLS FAMILY MEMBER 2"/>
    <property type="match status" value="1"/>
</dbReference>
<reference evidence="2" key="2">
    <citation type="journal article" date="2020" name="Biotechnol. Bioeng.">
        <title>Chromosome-scale scaffolds for the Chinese hamster reference genome assembly to facilitate the study of the CHO epigenome.</title>
        <authorList>
            <person name="Hilliard W."/>
            <person name="MacDonald M."/>
            <person name="Lee K.H."/>
        </authorList>
    </citation>
    <scope>NUCLEOTIDE SEQUENCE [LARGE SCALE GENOMIC DNA]</scope>
    <source>
        <strain evidence="2">17A/GY</strain>
    </source>
</reference>
<gene>
    <name evidence="3 4" type="primary">Lat2</name>
</gene>
<dbReference type="OrthoDB" id="9447847at2759"/>
<dbReference type="InterPro" id="IPR031428">
    <property type="entry name" value="LAT2"/>
</dbReference>
<dbReference type="KEGG" id="cge:100771985"/>